<name>A0A644ZBL4_9ZZZZ</name>
<evidence type="ECO:0000313" key="1">
    <source>
        <dbReference type="EMBL" id="MPM38266.1"/>
    </source>
</evidence>
<dbReference type="EMBL" id="VSSQ01008226">
    <property type="protein sequence ID" value="MPM38266.1"/>
    <property type="molecule type" value="Genomic_DNA"/>
</dbReference>
<accession>A0A644ZBL4</accession>
<gene>
    <name evidence="1" type="ORF">SDC9_84895</name>
</gene>
<proteinExistence type="predicted"/>
<dbReference type="AlphaFoldDB" id="A0A644ZBL4"/>
<protein>
    <submittedName>
        <fullName evidence="1">Uncharacterized protein</fullName>
    </submittedName>
</protein>
<sequence length="86" mass="10122">MYDLYVLYNADKETHIMDNVRFIVPELLVDKIEIRICDIAIHISKQIAKQQSKVKIKKEINVKIKDIKKKTTKNITEEEIIVRLLG</sequence>
<reference evidence="1" key="1">
    <citation type="submission" date="2019-08" db="EMBL/GenBank/DDBJ databases">
        <authorList>
            <person name="Kucharzyk K."/>
            <person name="Murdoch R.W."/>
            <person name="Higgins S."/>
            <person name="Loffler F."/>
        </authorList>
    </citation>
    <scope>NUCLEOTIDE SEQUENCE</scope>
</reference>
<organism evidence="1">
    <name type="scientific">bioreactor metagenome</name>
    <dbReference type="NCBI Taxonomy" id="1076179"/>
    <lineage>
        <taxon>unclassified sequences</taxon>
        <taxon>metagenomes</taxon>
        <taxon>ecological metagenomes</taxon>
    </lineage>
</organism>
<comment type="caution">
    <text evidence="1">The sequence shown here is derived from an EMBL/GenBank/DDBJ whole genome shotgun (WGS) entry which is preliminary data.</text>
</comment>